<gene>
    <name evidence="1" type="ORF">B1B05_13060</name>
</gene>
<proteinExistence type="predicted"/>
<keyword evidence="2" id="KW-1185">Reference proteome</keyword>
<dbReference type="EMBL" id="MWSK01000006">
    <property type="protein sequence ID" value="OXS76599.1"/>
    <property type="molecule type" value="Genomic_DNA"/>
</dbReference>
<accession>A0ABX4E6S6</accession>
<sequence length="289" mass="32527">MQKNAASAFMRGLIDYAGLFPPAELPLKEAISNYARYIKGDSRWMMGPFVIPAARLQELNEHRSLFSSDAPLRLSVIVKSLNEMEQLSAFSAAFGELGSITALETPLTDEKSLEQLLERTKPPLYAEVPVQQPEAILDRIKAIRARKERIGVKVRMGGVSADRFPEASEAARMIDECRKRGLPMKFTAGLHHPIREYRPEVQTKMHGFVNVFTAAIMVYSLRIDERTIEQLLLDEQPEHFSFAGQSLAWNGLTVTSEQINQARRQFAGSYGSCSFDEPREEFSLLAIFS</sequence>
<dbReference type="Proteomes" id="UP000215545">
    <property type="component" value="Unassembled WGS sequence"/>
</dbReference>
<evidence type="ECO:0008006" key="3">
    <source>
        <dbReference type="Google" id="ProtNLM"/>
    </source>
</evidence>
<evidence type="ECO:0000313" key="1">
    <source>
        <dbReference type="EMBL" id="OXS76599.1"/>
    </source>
</evidence>
<comment type="caution">
    <text evidence="1">The sequence shown here is derived from an EMBL/GenBank/DDBJ whole genome shotgun (WGS) entry which is preliminary data.</text>
</comment>
<evidence type="ECO:0000313" key="2">
    <source>
        <dbReference type="Proteomes" id="UP000215545"/>
    </source>
</evidence>
<dbReference type="RefSeq" id="WP_045851173.1">
    <property type="nucleotide sequence ID" value="NZ_FTLX01000006.1"/>
</dbReference>
<protein>
    <recommendedName>
        <fullName evidence="3">HpcH/HpaI aldolase/citrate lyase family protein</fullName>
    </recommendedName>
</protein>
<reference evidence="2" key="1">
    <citation type="submission" date="2017-03" db="EMBL/GenBank/DDBJ databases">
        <title>Bacillus sp. V-88(T) DSM27956, whole genome shotgun sequencing project.</title>
        <authorList>
            <person name="Dastager S.G."/>
            <person name="Neurgaonkar P.S."/>
            <person name="Dharne M.S."/>
        </authorList>
    </citation>
    <scope>NUCLEOTIDE SEQUENCE [LARGE SCALE GENOMIC DNA]</scope>
    <source>
        <strain evidence="2">DSM 25145</strain>
    </source>
</reference>
<name>A0ABX4E6S6_9BACI</name>
<organism evidence="1 2">
    <name type="scientific">Domibacillus enclensis</name>
    <dbReference type="NCBI Taxonomy" id="1017273"/>
    <lineage>
        <taxon>Bacteria</taxon>
        <taxon>Bacillati</taxon>
        <taxon>Bacillota</taxon>
        <taxon>Bacilli</taxon>
        <taxon>Bacillales</taxon>
        <taxon>Bacillaceae</taxon>
        <taxon>Domibacillus</taxon>
    </lineage>
</organism>